<feature type="compositionally biased region" description="Basic and acidic residues" evidence="1">
    <location>
        <begin position="1"/>
        <end position="28"/>
    </location>
</feature>
<reference evidence="3" key="1">
    <citation type="journal article" date="2017" name="Nat. Ecol. Evol.">
        <title>Genome expansion and lineage-specific genetic innovations in the forest pathogenic fungi Armillaria.</title>
        <authorList>
            <person name="Sipos G."/>
            <person name="Prasanna A.N."/>
            <person name="Walter M.C."/>
            <person name="O'Connor E."/>
            <person name="Balint B."/>
            <person name="Krizsan K."/>
            <person name="Kiss B."/>
            <person name="Hess J."/>
            <person name="Varga T."/>
            <person name="Slot J."/>
            <person name="Riley R."/>
            <person name="Boka B."/>
            <person name="Rigling D."/>
            <person name="Barry K."/>
            <person name="Lee J."/>
            <person name="Mihaltcheva S."/>
            <person name="LaButti K."/>
            <person name="Lipzen A."/>
            <person name="Waldron R."/>
            <person name="Moloney N.M."/>
            <person name="Sperisen C."/>
            <person name="Kredics L."/>
            <person name="Vagvoelgyi C."/>
            <person name="Patrignani A."/>
            <person name="Fitzpatrick D."/>
            <person name="Nagy I."/>
            <person name="Doyle S."/>
            <person name="Anderson J.B."/>
            <person name="Grigoriev I.V."/>
            <person name="Gueldener U."/>
            <person name="Muensterkoetter M."/>
            <person name="Nagy L.G."/>
        </authorList>
    </citation>
    <scope>NUCLEOTIDE SEQUENCE [LARGE SCALE GENOMIC DNA]</scope>
    <source>
        <strain evidence="3">Ar21-2</strain>
    </source>
</reference>
<dbReference type="OrthoDB" id="8964048at2759"/>
<protein>
    <submittedName>
        <fullName evidence="2">Uncharacterized protein</fullName>
    </submittedName>
</protein>
<gene>
    <name evidence="2" type="ORF">ARMGADRAFT_400804</name>
</gene>
<evidence type="ECO:0000256" key="1">
    <source>
        <dbReference type="SAM" id="MobiDB-lite"/>
    </source>
</evidence>
<dbReference type="InParanoid" id="A0A2H3EIU3"/>
<feature type="compositionally biased region" description="Basic and acidic residues" evidence="1">
    <location>
        <begin position="51"/>
        <end position="67"/>
    </location>
</feature>
<dbReference type="STRING" id="47427.A0A2H3EIU3"/>
<feature type="region of interest" description="Disordered" evidence="1">
    <location>
        <begin position="1"/>
        <end position="192"/>
    </location>
</feature>
<organism evidence="2 3">
    <name type="scientific">Armillaria gallica</name>
    <name type="common">Bulbous honey fungus</name>
    <name type="synonym">Armillaria bulbosa</name>
    <dbReference type="NCBI Taxonomy" id="47427"/>
    <lineage>
        <taxon>Eukaryota</taxon>
        <taxon>Fungi</taxon>
        <taxon>Dikarya</taxon>
        <taxon>Basidiomycota</taxon>
        <taxon>Agaricomycotina</taxon>
        <taxon>Agaricomycetes</taxon>
        <taxon>Agaricomycetidae</taxon>
        <taxon>Agaricales</taxon>
        <taxon>Marasmiineae</taxon>
        <taxon>Physalacriaceae</taxon>
        <taxon>Armillaria</taxon>
    </lineage>
</organism>
<sequence length="192" mass="23356">MLTERSRSRSLGRDKERRYYSSDDEAHVTRSRHQLRGEGSQRRYALPTKSPEGDRNTRGRDRYSKDISKRHRDSSRTSNRAEHEYRRRSRSSESYSSFSSEDRKKRRRSSRSRSPRRREEKDSRKHKDRDYERDRKKGKSKEKDRKKDKDKEERRSVLTGKKIKLKVRKEKGDDEREANRKDLLQFLNSTFE</sequence>
<evidence type="ECO:0000313" key="3">
    <source>
        <dbReference type="Proteomes" id="UP000217790"/>
    </source>
</evidence>
<dbReference type="Proteomes" id="UP000217790">
    <property type="component" value="Unassembled WGS sequence"/>
</dbReference>
<evidence type="ECO:0000313" key="2">
    <source>
        <dbReference type="EMBL" id="PBL00908.1"/>
    </source>
</evidence>
<name>A0A2H3EIU3_ARMGA</name>
<dbReference type="OMA" id="FLGHDKD"/>
<accession>A0A2H3EIU3</accession>
<feature type="compositionally biased region" description="Basic residues" evidence="1">
    <location>
        <begin position="104"/>
        <end position="116"/>
    </location>
</feature>
<keyword evidence="3" id="KW-1185">Reference proteome</keyword>
<dbReference type="AlphaFoldDB" id="A0A2H3EIU3"/>
<feature type="compositionally biased region" description="Basic and acidic residues" evidence="1">
    <location>
        <begin position="170"/>
        <end position="183"/>
    </location>
</feature>
<feature type="compositionally biased region" description="Basic and acidic residues" evidence="1">
    <location>
        <begin position="117"/>
        <end position="156"/>
    </location>
</feature>
<dbReference type="EMBL" id="KZ293646">
    <property type="protein sequence ID" value="PBL00908.1"/>
    <property type="molecule type" value="Genomic_DNA"/>
</dbReference>
<proteinExistence type="predicted"/>